<comment type="caution">
    <text evidence="3">The sequence shown here is derived from an EMBL/GenBank/DDBJ whole genome shotgun (WGS) entry which is preliminary data.</text>
</comment>
<dbReference type="Proteomes" id="UP000823775">
    <property type="component" value="Unassembled WGS sequence"/>
</dbReference>
<keyword evidence="4" id="KW-1185">Reference proteome</keyword>
<evidence type="ECO:0000313" key="4">
    <source>
        <dbReference type="Proteomes" id="UP000823775"/>
    </source>
</evidence>
<evidence type="ECO:0000256" key="1">
    <source>
        <dbReference type="SAM" id="Coils"/>
    </source>
</evidence>
<gene>
    <name evidence="3" type="ORF">HAX54_005984</name>
</gene>
<protein>
    <submittedName>
        <fullName evidence="3">Uncharacterized protein</fullName>
    </submittedName>
</protein>
<sequence>MANNFASRDMKKSPSLLALEEFINHNKFYGEDAKIGDGFGASDHHHHQNTNNNNNNHNNIHDHAQLFSDICSVAPSFTMSNQVDQFRGENESLFKQLADATQQYKDALTNNRVLKSDVEALRAKVKLAEDMVARGSLTSSLSHLLQNYLNTPQSLGTNNGGNNNNNNNIMCRLDNVSPTITVPGEDSWGPISGQNPMIAVENVNALNRNFKNGTMSDAVSCVSDVWSWD</sequence>
<dbReference type="EMBL" id="JACEIK010000013">
    <property type="protein sequence ID" value="MCD7446376.1"/>
    <property type="molecule type" value="Genomic_DNA"/>
</dbReference>
<accession>A0ABS8RHT4</accession>
<dbReference type="PANTHER" id="PTHR47693">
    <property type="entry name" value="BZIP TRANSCRIPTION FACTOR RISBZ3-RELATED"/>
    <property type="match status" value="1"/>
</dbReference>
<organism evidence="3 4">
    <name type="scientific">Datura stramonium</name>
    <name type="common">Jimsonweed</name>
    <name type="synonym">Common thornapple</name>
    <dbReference type="NCBI Taxonomy" id="4076"/>
    <lineage>
        <taxon>Eukaryota</taxon>
        <taxon>Viridiplantae</taxon>
        <taxon>Streptophyta</taxon>
        <taxon>Embryophyta</taxon>
        <taxon>Tracheophyta</taxon>
        <taxon>Spermatophyta</taxon>
        <taxon>Magnoliopsida</taxon>
        <taxon>eudicotyledons</taxon>
        <taxon>Gunneridae</taxon>
        <taxon>Pentapetalae</taxon>
        <taxon>asterids</taxon>
        <taxon>lamiids</taxon>
        <taxon>Solanales</taxon>
        <taxon>Solanaceae</taxon>
        <taxon>Solanoideae</taxon>
        <taxon>Datureae</taxon>
        <taxon>Datura</taxon>
    </lineage>
</organism>
<reference evidence="3 4" key="1">
    <citation type="journal article" date="2021" name="BMC Genomics">
        <title>Datura genome reveals duplications of psychoactive alkaloid biosynthetic genes and high mutation rate following tissue culture.</title>
        <authorList>
            <person name="Rajewski A."/>
            <person name="Carter-House D."/>
            <person name="Stajich J."/>
            <person name="Litt A."/>
        </authorList>
    </citation>
    <scope>NUCLEOTIDE SEQUENCE [LARGE SCALE GENOMIC DNA]</scope>
    <source>
        <strain evidence="3">AR-01</strain>
    </source>
</reference>
<keyword evidence="1" id="KW-0175">Coiled coil</keyword>
<name>A0ABS8RHT4_DATST</name>
<dbReference type="PANTHER" id="PTHR47693:SF1">
    <property type="entry name" value="BZIP TRANSCRIPTION FACTOR RISBZ3"/>
    <property type="match status" value="1"/>
</dbReference>
<feature type="region of interest" description="Disordered" evidence="2">
    <location>
        <begin position="39"/>
        <end position="58"/>
    </location>
</feature>
<dbReference type="InterPro" id="IPR044168">
    <property type="entry name" value="RISBZ3/4/5"/>
</dbReference>
<proteinExistence type="predicted"/>
<evidence type="ECO:0000256" key="2">
    <source>
        <dbReference type="SAM" id="MobiDB-lite"/>
    </source>
</evidence>
<evidence type="ECO:0000313" key="3">
    <source>
        <dbReference type="EMBL" id="MCD7446376.1"/>
    </source>
</evidence>
<feature type="compositionally biased region" description="Low complexity" evidence="2">
    <location>
        <begin position="49"/>
        <end position="58"/>
    </location>
</feature>
<feature type="coiled-coil region" evidence="1">
    <location>
        <begin position="83"/>
        <end position="131"/>
    </location>
</feature>